<keyword evidence="4 9" id="KW-0662">Pyridine nucleotide biosynthesis</keyword>
<dbReference type="STRING" id="330779.Saci_0023"/>
<dbReference type="GO" id="GO:0051539">
    <property type="term" value="F:4 iron, 4 sulfur cluster binding"/>
    <property type="evidence" value="ECO:0007669"/>
    <property type="project" value="UniProtKB-KW"/>
</dbReference>
<dbReference type="EC" id="2.5.1.72" evidence="2 9"/>
<reference evidence="10 11" key="1">
    <citation type="journal article" date="2005" name="J. Bacteriol.">
        <title>The genome of Sulfolobus acidocaldarius, a model organism of the Crenarchaeota.</title>
        <authorList>
            <person name="Chen L."/>
            <person name="Brugger K."/>
            <person name="Skovgaard M."/>
            <person name="Redder P."/>
            <person name="She Q."/>
            <person name="Torarinsson E."/>
            <person name="Greve B."/>
            <person name="Awayez M."/>
            <person name="Zibat A."/>
            <person name="Klenk H.-P."/>
            <person name="Garrett R.A."/>
        </authorList>
    </citation>
    <scope>NUCLEOTIDE SEQUENCE [LARGE SCALE GENOMIC DNA]</scope>
    <source>
        <strain evidence="11">ATCC 33909 / DSM 639 / JCM 8929 / NBRC 15157 / NCIMB 11770</strain>
    </source>
</reference>
<evidence type="ECO:0000256" key="7">
    <source>
        <dbReference type="ARBA" id="ARBA00023004"/>
    </source>
</evidence>
<keyword evidence="9" id="KW-0963">Cytoplasm</keyword>
<dbReference type="GO" id="GO:0034628">
    <property type="term" value="P:'de novo' NAD+ biosynthetic process from L-aspartate"/>
    <property type="evidence" value="ECO:0007669"/>
    <property type="project" value="TreeGrafter"/>
</dbReference>
<comment type="pathway">
    <text evidence="1 9">Cofactor biosynthesis; NAD(+) biosynthesis; quinolinate from iminoaspartate: step 1/1.</text>
</comment>
<feature type="binding site" evidence="9">
    <location>
        <position position="88"/>
    </location>
    <ligand>
        <name>[4Fe-4S] cluster</name>
        <dbReference type="ChEBI" id="CHEBI:49883"/>
    </ligand>
</feature>
<dbReference type="Pfam" id="PF02445">
    <property type="entry name" value="NadA"/>
    <property type="match status" value="1"/>
</dbReference>
<dbReference type="KEGG" id="sai:Saci_0023"/>
<dbReference type="AlphaFoldDB" id="Q4JCM6"/>
<evidence type="ECO:0000313" key="10">
    <source>
        <dbReference type="EMBL" id="AAY79453.1"/>
    </source>
</evidence>
<evidence type="ECO:0000256" key="9">
    <source>
        <dbReference type="HAMAP-Rule" id="MF_00568"/>
    </source>
</evidence>
<dbReference type="FunFam" id="3.40.50.10800:FF:000001">
    <property type="entry name" value="Quinolinate synthase A"/>
    <property type="match status" value="1"/>
</dbReference>
<feature type="binding site" evidence="9">
    <location>
        <begin position="201"/>
        <end position="203"/>
    </location>
    <ligand>
        <name>iminosuccinate</name>
        <dbReference type="ChEBI" id="CHEBI:77875"/>
    </ligand>
</feature>
<evidence type="ECO:0000256" key="3">
    <source>
        <dbReference type="ARBA" id="ARBA00022485"/>
    </source>
</evidence>
<dbReference type="HAMAP" id="MF_00568">
    <property type="entry name" value="NadA_type2"/>
    <property type="match status" value="1"/>
</dbReference>
<accession>Q4JCM6</accession>
<dbReference type="NCBIfam" id="TIGR00550">
    <property type="entry name" value="nadA"/>
    <property type="match status" value="1"/>
</dbReference>
<comment type="catalytic activity">
    <reaction evidence="9">
        <text>iminosuccinate + dihydroxyacetone phosphate = quinolinate + phosphate + 2 H2O + H(+)</text>
        <dbReference type="Rhea" id="RHEA:25888"/>
        <dbReference type="ChEBI" id="CHEBI:15377"/>
        <dbReference type="ChEBI" id="CHEBI:15378"/>
        <dbReference type="ChEBI" id="CHEBI:29959"/>
        <dbReference type="ChEBI" id="CHEBI:43474"/>
        <dbReference type="ChEBI" id="CHEBI:57642"/>
        <dbReference type="ChEBI" id="CHEBI:77875"/>
        <dbReference type="EC" id="2.5.1.72"/>
    </reaction>
</comment>
<dbReference type="Proteomes" id="UP000001018">
    <property type="component" value="Chromosome"/>
</dbReference>
<evidence type="ECO:0000256" key="5">
    <source>
        <dbReference type="ARBA" id="ARBA00022679"/>
    </source>
</evidence>
<dbReference type="InterPro" id="IPR003473">
    <property type="entry name" value="NadA"/>
</dbReference>
<dbReference type="GO" id="GO:0046872">
    <property type="term" value="F:metal ion binding"/>
    <property type="evidence" value="ECO:0007669"/>
    <property type="project" value="UniProtKB-KW"/>
</dbReference>
<feature type="binding site" evidence="9">
    <location>
        <position position="175"/>
    </location>
    <ligand>
        <name>[4Fe-4S] cluster</name>
        <dbReference type="ChEBI" id="CHEBI:49883"/>
    </ligand>
</feature>
<dbReference type="PANTHER" id="PTHR30573:SF0">
    <property type="entry name" value="QUINOLINATE SYNTHASE, CHLOROPLASTIC"/>
    <property type="match status" value="1"/>
</dbReference>
<comment type="similarity">
    <text evidence="9">Belongs to the quinolinate synthase family. Type 2 subfamily.</text>
</comment>
<dbReference type="GO" id="GO:0008987">
    <property type="term" value="F:quinolinate synthetase A activity"/>
    <property type="evidence" value="ECO:0007669"/>
    <property type="project" value="UniProtKB-UniRule"/>
</dbReference>
<dbReference type="SUPFAM" id="SSF142754">
    <property type="entry name" value="NadA-like"/>
    <property type="match status" value="1"/>
</dbReference>
<evidence type="ECO:0000256" key="2">
    <source>
        <dbReference type="ARBA" id="ARBA00012669"/>
    </source>
</evidence>
<comment type="function">
    <text evidence="9">Catalyzes the condensation of iminoaspartate with dihydroxyacetone phosphate to form quinolinate.</text>
</comment>
<feature type="binding site" evidence="9">
    <location>
        <position position="43"/>
    </location>
    <ligand>
        <name>iminosuccinate</name>
        <dbReference type="ChEBI" id="CHEBI:77875"/>
    </ligand>
</feature>
<keyword evidence="7 9" id="KW-0408">Iron</keyword>
<comment type="subcellular location">
    <subcellularLocation>
        <location evidence="9">Cytoplasm</location>
    </subcellularLocation>
</comment>
<proteinExistence type="inferred from homology"/>
<dbReference type="GeneID" id="14550556"/>
<evidence type="ECO:0000256" key="1">
    <source>
        <dbReference type="ARBA" id="ARBA00005065"/>
    </source>
</evidence>
<dbReference type="InterPro" id="IPR036094">
    <property type="entry name" value="NadA_sf"/>
</dbReference>
<dbReference type="NCBIfam" id="NF006878">
    <property type="entry name" value="PRK09375.1-2"/>
    <property type="match status" value="1"/>
</dbReference>
<dbReference type="Gene3D" id="3.40.50.10800">
    <property type="entry name" value="NadA-like"/>
    <property type="match status" value="3"/>
</dbReference>
<feature type="binding site" evidence="9">
    <location>
        <position position="268"/>
    </location>
    <ligand>
        <name>[4Fe-4S] cluster</name>
        <dbReference type="ChEBI" id="CHEBI:49883"/>
    </ligand>
</feature>
<evidence type="ECO:0000256" key="6">
    <source>
        <dbReference type="ARBA" id="ARBA00022723"/>
    </source>
</evidence>
<keyword evidence="5 9" id="KW-0808">Transferase</keyword>
<dbReference type="GO" id="GO:0005737">
    <property type="term" value="C:cytoplasm"/>
    <property type="evidence" value="ECO:0007669"/>
    <property type="project" value="UniProtKB-SubCell"/>
</dbReference>
<dbReference type="PANTHER" id="PTHR30573">
    <property type="entry name" value="QUINOLINATE SYNTHETASE A"/>
    <property type="match status" value="1"/>
</dbReference>
<evidence type="ECO:0000256" key="8">
    <source>
        <dbReference type="ARBA" id="ARBA00023014"/>
    </source>
</evidence>
<sequence length="332" mass="37053">MPAYNNNLISEIKRLKKEKNAIILGHNYMEYGVQLVSDFTGDSFDLALKAMNTNADIIVFAGVYFMVEQAAALNPDKKVLSPEPNAGCSLSDSLPVDVLKKYKEMYPGAPVVLYINTSIYAKALADYVVTSSTAIQVIERINSDKIIFGPDINLARYVESRTGKKLIKVPPDGKCIVHANYTKQLVELARKRYPNAILMAHPESPLEVLEAADYVGSTNQMVKFAKDSPQREFIVATELGMINALKLKVPEKEFYPLVTTEACGCARCPYMAMVNLENIKRSLELEVYEVKVPKDVGEKAKEAFLRTMRLVGESSSSLQSRSQLPSLYYRNE</sequence>
<feature type="binding site" evidence="9">
    <location>
        <position position="131"/>
    </location>
    <ligand>
        <name>iminosuccinate</name>
        <dbReference type="ChEBI" id="CHEBI:77875"/>
    </ligand>
</feature>
<evidence type="ECO:0000256" key="4">
    <source>
        <dbReference type="ARBA" id="ARBA00022642"/>
    </source>
</evidence>
<dbReference type="UniPathway" id="UPA00253">
    <property type="reaction ID" value="UER00327"/>
</dbReference>
<feature type="binding site" evidence="9">
    <location>
        <position position="26"/>
    </location>
    <ligand>
        <name>iminosuccinate</name>
        <dbReference type="ChEBI" id="CHEBI:77875"/>
    </ligand>
</feature>
<comment type="cofactor">
    <cofactor evidence="9">
        <name>[4Fe-4S] cluster</name>
        <dbReference type="ChEBI" id="CHEBI:49883"/>
    </cofactor>
    <text evidence="9">Binds 1 [4Fe-4S] cluster per subunit.</text>
</comment>
<name>Q4JCM6_SULAC</name>
<dbReference type="HOGENOM" id="CLU_047382_0_0_2"/>
<keyword evidence="6 9" id="KW-0479">Metal-binding</keyword>
<protein>
    <recommendedName>
        <fullName evidence="2 9">Quinolinate synthase</fullName>
        <ecNumber evidence="2 9">2.5.1.72</ecNumber>
    </recommendedName>
</protein>
<feature type="binding site" evidence="9">
    <location>
        <begin position="114"/>
        <end position="116"/>
    </location>
    <ligand>
        <name>iminosuccinate</name>
        <dbReference type="ChEBI" id="CHEBI:77875"/>
    </ligand>
</feature>
<keyword evidence="11" id="KW-1185">Reference proteome</keyword>
<keyword evidence="3 9" id="KW-0004">4Fe-4S</keyword>
<dbReference type="InterPro" id="IPR023066">
    <property type="entry name" value="Quinolinate_synth_type2"/>
</dbReference>
<gene>
    <name evidence="9 10" type="primary">nadA</name>
    <name evidence="10" type="ordered locus">Saci_0023</name>
</gene>
<organism evidence="10 11">
    <name type="scientific">Sulfolobus acidocaldarius (strain ATCC 33909 / DSM 639 / JCM 8929 / NBRC 15157 / NCIMB 11770)</name>
    <dbReference type="NCBI Taxonomy" id="330779"/>
    <lineage>
        <taxon>Archaea</taxon>
        <taxon>Thermoproteota</taxon>
        <taxon>Thermoprotei</taxon>
        <taxon>Sulfolobales</taxon>
        <taxon>Sulfolobaceae</taxon>
        <taxon>Sulfolobus</taxon>
    </lineage>
</organism>
<dbReference type="EMBL" id="CP000077">
    <property type="protein sequence ID" value="AAY79453.1"/>
    <property type="molecule type" value="Genomic_DNA"/>
</dbReference>
<dbReference type="eggNOG" id="arCOG04459">
    <property type="taxonomic scope" value="Archaea"/>
</dbReference>
<feature type="binding site" evidence="9">
    <location>
        <position position="218"/>
    </location>
    <ligand>
        <name>iminosuccinate</name>
        <dbReference type="ChEBI" id="CHEBI:77875"/>
    </ligand>
</feature>
<keyword evidence="8 9" id="KW-0411">Iron-sulfur</keyword>
<evidence type="ECO:0000313" key="11">
    <source>
        <dbReference type="Proteomes" id="UP000001018"/>
    </source>
</evidence>
<dbReference type="RefSeq" id="WP_011276954.1">
    <property type="nucleotide sequence ID" value="NC_007181.1"/>
</dbReference>